<protein>
    <submittedName>
        <fullName evidence="2">BON domain-containing protein</fullName>
    </submittedName>
</protein>
<reference evidence="3" key="1">
    <citation type="journal article" date="2019" name="Int. J. Syst. Evol. Microbiol.">
        <title>The Global Catalogue of Microorganisms (GCM) 10K type strain sequencing project: providing services to taxonomists for standard genome sequencing and annotation.</title>
        <authorList>
            <consortium name="The Broad Institute Genomics Platform"/>
            <consortium name="The Broad Institute Genome Sequencing Center for Infectious Disease"/>
            <person name="Wu L."/>
            <person name="Ma J."/>
        </authorList>
    </citation>
    <scope>NUCLEOTIDE SEQUENCE [LARGE SCALE GENOMIC DNA]</scope>
    <source>
        <strain evidence="3">KCTC 52232</strain>
    </source>
</reference>
<proteinExistence type="predicted"/>
<gene>
    <name evidence="2" type="ORF">ACFSYC_12620</name>
</gene>
<dbReference type="RefSeq" id="WP_377128080.1">
    <property type="nucleotide sequence ID" value="NZ_JBHUON010000014.1"/>
</dbReference>
<dbReference type="InterPro" id="IPR007055">
    <property type="entry name" value="BON_dom"/>
</dbReference>
<name>A0ABW5XRI2_9SPHI</name>
<evidence type="ECO:0000313" key="2">
    <source>
        <dbReference type="EMBL" id="MFD2865536.1"/>
    </source>
</evidence>
<dbReference type="PROSITE" id="PS50914">
    <property type="entry name" value="BON"/>
    <property type="match status" value="1"/>
</dbReference>
<organism evidence="2 3">
    <name type="scientific">Mucilaginibacter antarcticus</name>
    <dbReference type="NCBI Taxonomy" id="1855725"/>
    <lineage>
        <taxon>Bacteria</taxon>
        <taxon>Pseudomonadati</taxon>
        <taxon>Bacteroidota</taxon>
        <taxon>Sphingobacteriia</taxon>
        <taxon>Sphingobacteriales</taxon>
        <taxon>Sphingobacteriaceae</taxon>
        <taxon>Mucilaginibacter</taxon>
    </lineage>
</organism>
<dbReference type="Proteomes" id="UP001597601">
    <property type="component" value="Unassembled WGS sequence"/>
</dbReference>
<comment type="caution">
    <text evidence="2">The sequence shown here is derived from an EMBL/GenBank/DDBJ whole genome shotgun (WGS) entry which is preliminary data.</text>
</comment>
<dbReference type="Gene3D" id="3.30.1340.30">
    <property type="match status" value="1"/>
</dbReference>
<evidence type="ECO:0000259" key="1">
    <source>
        <dbReference type="PROSITE" id="PS50914"/>
    </source>
</evidence>
<feature type="domain" description="BON" evidence="1">
    <location>
        <begin position="21"/>
        <end position="88"/>
    </location>
</feature>
<dbReference type="Pfam" id="PF04972">
    <property type="entry name" value="BON"/>
    <property type="match status" value="1"/>
</dbReference>
<accession>A0ABW5XRI2</accession>
<evidence type="ECO:0000313" key="3">
    <source>
        <dbReference type="Proteomes" id="UP001597601"/>
    </source>
</evidence>
<keyword evidence="3" id="KW-1185">Reference proteome</keyword>
<dbReference type="EMBL" id="JBHUON010000014">
    <property type="protein sequence ID" value="MFD2865536.1"/>
    <property type="molecule type" value="Genomic_DNA"/>
</dbReference>
<sequence length="88" mass="10047">MSNVRGIKIFTNNLLLAAEPEEQLEKKTIEHALLRYAATVDQKIRVTVFKNMITLNGTVQSFYQKEEAEKIAWNAPGVLMIKNELIVE</sequence>